<dbReference type="InterPro" id="IPR023753">
    <property type="entry name" value="FAD/NAD-binding_dom"/>
</dbReference>
<dbReference type="GO" id="GO:0016491">
    <property type="term" value="F:oxidoreductase activity"/>
    <property type="evidence" value="ECO:0007669"/>
    <property type="project" value="InterPro"/>
</dbReference>
<gene>
    <name evidence="2" type="ORF">apy_11380</name>
</gene>
<dbReference type="Gene3D" id="3.50.50.100">
    <property type="match status" value="1"/>
</dbReference>
<dbReference type="PANTHER" id="PTHR43755">
    <property type="match status" value="1"/>
</dbReference>
<dbReference type="InterPro" id="IPR052541">
    <property type="entry name" value="SQRD"/>
</dbReference>
<dbReference type="OrthoDB" id="38899at2157"/>
<reference evidence="2 3" key="1">
    <citation type="submission" date="2017-02" db="EMBL/GenBank/DDBJ databases">
        <title>isolation and characterization of a novel temperate virus Aeropyrum globular virus 1 infecting hyperthermophilic archaeon Aeropyrum.</title>
        <authorList>
            <person name="Yumiya M."/>
            <person name="Yoshida T."/>
            <person name="Sako Y."/>
        </authorList>
    </citation>
    <scope>NUCLEOTIDE SEQUENCE [LARGE SCALE GENOMIC DNA]</scope>
    <source>
        <strain evidence="2 3">YK1-12-2013</strain>
    </source>
</reference>
<name>A0A401HAG1_AERPX</name>
<dbReference type="Proteomes" id="UP000291213">
    <property type="component" value="Unassembled WGS sequence"/>
</dbReference>
<organism evidence="2 3">
    <name type="scientific">Aeropyrum pernix</name>
    <dbReference type="NCBI Taxonomy" id="56636"/>
    <lineage>
        <taxon>Archaea</taxon>
        <taxon>Thermoproteota</taxon>
        <taxon>Thermoprotei</taxon>
        <taxon>Desulfurococcales</taxon>
        <taxon>Desulfurococcaceae</taxon>
        <taxon>Aeropyrum</taxon>
    </lineage>
</organism>
<sequence length="381" mass="41781">MKKIVVLGGGPGGLVAAYNLARLLRGKAEITLIDKTGYHLFPPSLLWVMVGQREPEDIMRPLSKLEKHGIKVVAASVESIDPDNNKVATSGGEFEYDYLVVSLGSTPRPELMKADDTVCSPWTVEGALDCRRKLAGFKSGRIIVGAWSWPYKCPPAPFETAFLVKYLVEQRGGDAQVTVVHFWKKPMEPFGPTMSEAFQSFLDMYGVGFKGGVEPVEARGGRLVASSGEEIEYDLAVFAPPHEPPKPVAESPLGDESLGGYMRVDKRTLRSPRYGNVFGVGDIIAPSLGLGMAGIFAHFQAEYVASQIADEILGTYMGEHYNMSGVCVMDLGYAGAAVYCDFSKKVMGEAEYPDCVILGGMRAFRPLKYAFERYWLEKWFA</sequence>
<evidence type="ECO:0000259" key="1">
    <source>
        <dbReference type="Pfam" id="PF07992"/>
    </source>
</evidence>
<dbReference type="AlphaFoldDB" id="A0A401HAG1"/>
<proteinExistence type="predicted"/>
<dbReference type="RefSeq" id="WP_131160388.1">
    <property type="nucleotide sequence ID" value="NZ_BDMD01000065.1"/>
</dbReference>
<evidence type="ECO:0000313" key="2">
    <source>
        <dbReference type="EMBL" id="GBF09413.1"/>
    </source>
</evidence>
<evidence type="ECO:0000313" key="3">
    <source>
        <dbReference type="Proteomes" id="UP000291213"/>
    </source>
</evidence>
<dbReference type="Pfam" id="PF07992">
    <property type="entry name" value="Pyr_redox_2"/>
    <property type="match status" value="1"/>
</dbReference>
<comment type="caution">
    <text evidence="2">The sequence shown here is derived from an EMBL/GenBank/DDBJ whole genome shotgun (WGS) entry which is preliminary data.</text>
</comment>
<dbReference type="PRINTS" id="PR00411">
    <property type="entry name" value="PNDRDTASEI"/>
</dbReference>
<protein>
    <submittedName>
        <fullName evidence="2">Putative dehydrogenase</fullName>
    </submittedName>
</protein>
<dbReference type="SUPFAM" id="SSF51905">
    <property type="entry name" value="FAD/NAD(P)-binding domain"/>
    <property type="match status" value="2"/>
</dbReference>
<dbReference type="InterPro" id="IPR036188">
    <property type="entry name" value="FAD/NAD-bd_sf"/>
</dbReference>
<feature type="domain" description="FAD/NAD(P)-binding" evidence="1">
    <location>
        <begin position="3"/>
        <end position="285"/>
    </location>
</feature>
<dbReference type="PRINTS" id="PR00368">
    <property type="entry name" value="FADPNR"/>
</dbReference>
<dbReference type="EMBL" id="BDMD01000065">
    <property type="protein sequence ID" value="GBF09413.1"/>
    <property type="molecule type" value="Genomic_DNA"/>
</dbReference>
<accession>A0A401HAG1</accession>
<dbReference type="PANTHER" id="PTHR43755:SF1">
    <property type="entry name" value="FAD-DEPENDENT PYRIDINE NUCLEOTIDE-DISULPHIDE OXIDOREDUCTASE"/>
    <property type="match status" value="1"/>
</dbReference>